<organism evidence="13 14">
    <name type="scientific">Trapa incisa</name>
    <dbReference type="NCBI Taxonomy" id="236973"/>
    <lineage>
        <taxon>Eukaryota</taxon>
        <taxon>Viridiplantae</taxon>
        <taxon>Streptophyta</taxon>
        <taxon>Embryophyta</taxon>
        <taxon>Tracheophyta</taxon>
        <taxon>Spermatophyta</taxon>
        <taxon>Magnoliopsida</taxon>
        <taxon>eudicotyledons</taxon>
        <taxon>Gunneridae</taxon>
        <taxon>Pentapetalae</taxon>
        <taxon>rosids</taxon>
        <taxon>malvids</taxon>
        <taxon>Myrtales</taxon>
        <taxon>Lythraceae</taxon>
        <taxon>Trapa</taxon>
    </lineage>
</organism>
<evidence type="ECO:0000313" key="14">
    <source>
        <dbReference type="Proteomes" id="UP001345219"/>
    </source>
</evidence>
<dbReference type="PROSITE" id="PS50863">
    <property type="entry name" value="B3"/>
    <property type="match status" value="1"/>
</dbReference>
<dbReference type="PROSITE" id="PS51745">
    <property type="entry name" value="PB1"/>
    <property type="match status" value="1"/>
</dbReference>
<dbReference type="Proteomes" id="UP001345219">
    <property type="component" value="Chromosome 19"/>
</dbReference>
<proteinExistence type="inferred from homology"/>
<evidence type="ECO:0000256" key="3">
    <source>
        <dbReference type="ARBA" id="ARBA00011726"/>
    </source>
</evidence>
<evidence type="ECO:0000256" key="1">
    <source>
        <dbReference type="ARBA" id="ARBA00004123"/>
    </source>
</evidence>
<dbReference type="PANTHER" id="PTHR31384">
    <property type="entry name" value="AUXIN RESPONSE FACTOR 4-RELATED"/>
    <property type="match status" value="1"/>
</dbReference>
<sequence>MDETESGTLDPQLWHACAGSMIQMPLVNSTVFYFPQGHAEHSSSAVHFSNSPSIPASILCRVSSVKLLADHDTDEVYTKIMLVPQPSTYYLDSSNGSADILANSGVKEKKALSFAKALTQSDANNGGGFSVPRYCAETIFPLLDYSADPPVQMLIARDVHGKVWKFRHIYRGTPRRHLLTTGWSSFVSCKRLVAGDSIVFFRGESSELRVGIRRTKQGLWGYGSFLEGGESKLVRMNGFGRGKTSPGNVINAVALATRGQPFEVVFYPGVGMPEFCVKASSVRAAMRVQWSPGMRFKMAFETEDCSRISWYMGTVSSVHVSDPVRWPNSPWRLLQVDWDEPDLLQCVTRINPWLIELVSNTLPTVHHPLQFTGFPILEGKLLVPQFSSNLVPASTSGLIPNNFAPASIQGARHTHSPSIFSDLSLQAKIPHTPFRLFQPPLDPHFTEAISTVKSQDNEESLSSSLTIGYPSQNNNPASEKKRKFLLFGQIISPSSLSDTASESFPTSNLQDPSTLKVDTGHCKVFLESEDVGINLDLSVLGSYDELYDRLVTMFGIERSDLLINNVLYEDGFRVVRKTGIEPFSDFTRKAKRLTILMDSGCKSIRRSLLSPTKSSSHLSTYADCLIMAPPALQLLQ</sequence>
<name>A0AAN7J9G3_9MYRT</name>
<comment type="function">
    <text evidence="9">Auxin response factors (ARFs) are transcriptional factors that bind specifically to the DNA sequence 5'-TGTCTC-3' found in the auxin-responsive promoter elements (AuxREs). Could act as transcriptional activator or repressor. Formation of heterodimers with Aux/IAA proteins may alter their ability to modulate early auxin response genes expression.</text>
</comment>
<keyword evidence="5 10" id="KW-0238">DNA-binding</keyword>
<dbReference type="GO" id="GO:0005634">
    <property type="term" value="C:nucleus"/>
    <property type="evidence" value="ECO:0007669"/>
    <property type="project" value="UniProtKB-SubCell"/>
</dbReference>
<evidence type="ECO:0000256" key="5">
    <source>
        <dbReference type="ARBA" id="ARBA00023125"/>
    </source>
</evidence>
<dbReference type="FunFam" id="2.40.330.10:FF:000001">
    <property type="entry name" value="Auxin response factor"/>
    <property type="match status" value="1"/>
</dbReference>
<evidence type="ECO:0000259" key="11">
    <source>
        <dbReference type="PROSITE" id="PS50863"/>
    </source>
</evidence>
<evidence type="ECO:0000256" key="10">
    <source>
        <dbReference type="RuleBase" id="RU004561"/>
    </source>
</evidence>
<dbReference type="Gene3D" id="2.40.330.10">
    <property type="entry name" value="DNA-binding pseudobarrel domain"/>
    <property type="match status" value="1"/>
</dbReference>
<dbReference type="Gene3D" id="3.10.20.90">
    <property type="entry name" value="Phosphatidylinositol 3-kinase Catalytic Subunit, Chain A, domain 1"/>
    <property type="match status" value="1"/>
</dbReference>
<comment type="subcellular location">
    <subcellularLocation>
        <location evidence="1 10">Nucleus</location>
    </subcellularLocation>
</comment>
<comment type="similarity">
    <text evidence="2 10">Belongs to the ARF family.</text>
</comment>
<evidence type="ECO:0000259" key="12">
    <source>
        <dbReference type="PROSITE" id="PS51745"/>
    </source>
</evidence>
<dbReference type="SUPFAM" id="SSF101936">
    <property type="entry name" value="DNA-binding pseudobarrel domain"/>
    <property type="match status" value="1"/>
</dbReference>
<dbReference type="InterPro" id="IPR044835">
    <property type="entry name" value="ARF_plant"/>
</dbReference>
<evidence type="ECO:0000256" key="9">
    <source>
        <dbReference type="ARBA" id="ARBA00037697"/>
    </source>
</evidence>
<dbReference type="Gene3D" id="2.30.30.1040">
    <property type="match status" value="1"/>
</dbReference>
<feature type="domain" description="PB1" evidence="12">
    <location>
        <begin position="519"/>
        <end position="603"/>
    </location>
</feature>
<dbReference type="GO" id="GO:0048829">
    <property type="term" value="P:root cap development"/>
    <property type="evidence" value="ECO:0007669"/>
    <property type="project" value="UniProtKB-ARBA"/>
</dbReference>
<dbReference type="AlphaFoldDB" id="A0AAN7J9G3"/>
<dbReference type="GO" id="GO:0006355">
    <property type="term" value="P:regulation of DNA-templated transcription"/>
    <property type="evidence" value="ECO:0007669"/>
    <property type="project" value="InterPro"/>
</dbReference>
<dbReference type="SMART" id="SM01019">
    <property type="entry name" value="B3"/>
    <property type="match status" value="1"/>
</dbReference>
<comment type="subunit">
    <text evidence="3 10">Homodimers and heterodimers.</text>
</comment>
<dbReference type="InterPro" id="IPR010525">
    <property type="entry name" value="ARF_dom"/>
</dbReference>
<dbReference type="PANTHER" id="PTHR31384:SF160">
    <property type="entry name" value="AUXIN RESPONSE FACTOR 16"/>
    <property type="match status" value="1"/>
</dbReference>
<evidence type="ECO:0000256" key="8">
    <source>
        <dbReference type="ARBA" id="ARBA00023294"/>
    </source>
</evidence>
<dbReference type="EMBL" id="JAXIOK010000024">
    <property type="protein sequence ID" value="KAK4741876.1"/>
    <property type="molecule type" value="Genomic_DNA"/>
</dbReference>
<dbReference type="FunFam" id="2.30.30.1040:FF:000002">
    <property type="entry name" value="Auxin response factor"/>
    <property type="match status" value="1"/>
</dbReference>
<dbReference type="InterPro" id="IPR015300">
    <property type="entry name" value="DNA-bd_pseudobarrel_sf"/>
</dbReference>
<keyword evidence="14" id="KW-1185">Reference proteome</keyword>
<dbReference type="InterPro" id="IPR053793">
    <property type="entry name" value="PB1-like"/>
</dbReference>
<keyword evidence="8 10" id="KW-0927">Auxin signaling pathway</keyword>
<dbReference type="GO" id="GO:0007389">
    <property type="term" value="P:pattern specification process"/>
    <property type="evidence" value="ECO:0007669"/>
    <property type="project" value="UniProtKB-ARBA"/>
</dbReference>
<keyword evidence="4 10" id="KW-0805">Transcription regulation</keyword>
<dbReference type="GO" id="GO:0051301">
    <property type="term" value="P:cell division"/>
    <property type="evidence" value="ECO:0007669"/>
    <property type="project" value="UniProtKB-ARBA"/>
</dbReference>
<protein>
    <recommendedName>
        <fullName evidence="10">Auxin response factor</fullName>
    </recommendedName>
</protein>
<dbReference type="GO" id="GO:0009734">
    <property type="term" value="P:auxin-activated signaling pathway"/>
    <property type="evidence" value="ECO:0007669"/>
    <property type="project" value="UniProtKB-KW"/>
</dbReference>
<accession>A0AAN7J9G3</accession>
<evidence type="ECO:0000256" key="6">
    <source>
        <dbReference type="ARBA" id="ARBA00023163"/>
    </source>
</evidence>
<reference evidence="13 14" key="1">
    <citation type="journal article" date="2023" name="Hortic Res">
        <title>Pangenome of water caltrop reveals structural variations and asymmetric subgenome divergence after allopolyploidization.</title>
        <authorList>
            <person name="Zhang X."/>
            <person name="Chen Y."/>
            <person name="Wang L."/>
            <person name="Yuan Y."/>
            <person name="Fang M."/>
            <person name="Shi L."/>
            <person name="Lu R."/>
            <person name="Comes H.P."/>
            <person name="Ma Y."/>
            <person name="Chen Y."/>
            <person name="Huang G."/>
            <person name="Zhou Y."/>
            <person name="Zheng Z."/>
            <person name="Qiu Y."/>
        </authorList>
    </citation>
    <scope>NUCLEOTIDE SEQUENCE [LARGE SCALE GENOMIC DNA]</scope>
    <source>
        <tissue evidence="13">Roots</tissue>
    </source>
</reference>
<evidence type="ECO:0000313" key="13">
    <source>
        <dbReference type="EMBL" id="KAK4741876.1"/>
    </source>
</evidence>
<keyword evidence="6 10" id="KW-0804">Transcription</keyword>
<dbReference type="GO" id="GO:0003677">
    <property type="term" value="F:DNA binding"/>
    <property type="evidence" value="ECO:0007669"/>
    <property type="project" value="UniProtKB-KW"/>
</dbReference>
<dbReference type="InterPro" id="IPR003340">
    <property type="entry name" value="B3_DNA-bd"/>
</dbReference>
<gene>
    <name evidence="13" type="ORF">SAY87_025464</name>
</gene>
<dbReference type="CDD" id="cd10017">
    <property type="entry name" value="B3_DNA"/>
    <property type="match status" value="1"/>
</dbReference>
<dbReference type="Pfam" id="PF02362">
    <property type="entry name" value="B3"/>
    <property type="match status" value="1"/>
</dbReference>
<evidence type="ECO:0000256" key="7">
    <source>
        <dbReference type="ARBA" id="ARBA00023242"/>
    </source>
</evidence>
<dbReference type="Pfam" id="PF06507">
    <property type="entry name" value="ARF_AD"/>
    <property type="match status" value="1"/>
</dbReference>
<evidence type="ECO:0000256" key="2">
    <source>
        <dbReference type="ARBA" id="ARBA00007853"/>
    </source>
</evidence>
<keyword evidence="7 10" id="KW-0539">Nucleus</keyword>
<feature type="domain" description="TF-B3" evidence="11">
    <location>
        <begin position="114"/>
        <end position="216"/>
    </location>
</feature>
<evidence type="ECO:0000256" key="4">
    <source>
        <dbReference type="ARBA" id="ARBA00023015"/>
    </source>
</evidence>
<comment type="caution">
    <text evidence="13">The sequence shown here is derived from an EMBL/GenBank/DDBJ whole genome shotgun (WGS) entry which is preliminary data.</text>
</comment>